<dbReference type="AlphaFoldDB" id="A0AAD8HAG5"/>
<feature type="domain" description="PDZ" evidence="2">
    <location>
        <begin position="393"/>
        <end position="447"/>
    </location>
</feature>
<dbReference type="Proteomes" id="UP001237642">
    <property type="component" value="Unassembled WGS sequence"/>
</dbReference>
<dbReference type="PANTHER" id="PTHR47389:SF4">
    <property type="entry name" value="OS09G0436400 PROTEIN"/>
    <property type="match status" value="1"/>
</dbReference>
<comment type="caution">
    <text evidence="3">The sequence shown here is derived from an EMBL/GenBank/DDBJ whole genome shotgun (WGS) entry which is preliminary data.</text>
</comment>
<keyword evidence="4" id="KW-1185">Reference proteome</keyword>
<sequence>MTPLHPHFKTPPPSSPPHYRLPEVEYSPPPSPLSTSNAATYPFSFYTPKDLEAQRILIYSLIEWTLHIELLMLAEASGSRNLEYMSMKKIVHNILVGWTAAQHDYYIKNLRSERPKFDSQTNLDTFSKRAALKVAPSVVALVYYSDEEEIFHGSGIVIESNDIMSIVLTSANLRCHYEVVKRKCSIASLKVIVYSCDGKSYEGKIFAYDCYYNLVAISFHSESPLLTATLAHVDDSMSVQFSTPSSQLLPSHSRSCNLTPGYKVVVVARYFYMPFDLMAAPGAHCIDRCGCGLGGCKSKWKEVFKINCKIKGSGEGVALINHSGEIIGIANYGSCVSKLLLFLPINITYKWWEHYKKYGKYRRPFLGMEATNLYAADVDIVERLIRKFPSICEGVIIEKVMKGFSAEMAGLCVNDVIIECGGETVHSFLEFFEIIWDKVGDVVELVVVRQTDVKPIHLKMLVADATPDEYNRWPGDADYGSDYYYGYYDDYY</sequence>
<feature type="region of interest" description="Disordered" evidence="1">
    <location>
        <begin position="1"/>
        <end position="33"/>
    </location>
</feature>
<dbReference type="InterPro" id="IPR036034">
    <property type="entry name" value="PDZ_sf"/>
</dbReference>
<dbReference type="Gene3D" id="2.40.10.120">
    <property type="match status" value="1"/>
</dbReference>
<dbReference type="EMBL" id="JAUIZM010000009">
    <property type="protein sequence ID" value="KAK1362918.1"/>
    <property type="molecule type" value="Genomic_DNA"/>
</dbReference>
<dbReference type="InterPro" id="IPR001478">
    <property type="entry name" value="PDZ"/>
</dbReference>
<dbReference type="SUPFAM" id="SSF50494">
    <property type="entry name" value="Trypsin-like serine proteases"/>
    <property type="match status" value="1"/>
</dbReference>
<dbReference type="InterPro" id="IPR009003">
    <property type="entry name" value="Peptidase_S1_PA"/>
</dbReference>
<reference evidence="3" key="1">
    <citation type="submission" date="2023-02" db="EMBL/GenBank/DDBJ databases">
        <title>Genome of toxic invasive species Heracleum sosnowskyi carries increased number of genes despite the absence of recent whole-genome duplications.</title>
        <authorList>
            <person name="Schelkunov M."/>
            <person name="Shtratnikova V."/>
            <person name="Makarenko M."/>
            <person name="Klepikova A."/>
            <person name="Omelchenko D."/>
            <person name="Novikova G."/>
            <person name="Obukhova E."/>
            <person name="Bogdanov V."/>
            <person name="Penin A."/>
            <person name="Logacheva M."/>
        </authorList>
    </citation>
    <scope>NUCLEOTIDE SEQUENCE</scope>
    <source>
        <strain evidence="3">Hsosn_3</strain>
        <tissue evidence="3">Leaf</tissue>
    </source>
</reference>
<dbReference type="PANTHER" id="PTHR47389">
    <property type="entry name" value="OS09G0436400 PROTEIN"/>
    <property type="match status" value="1"/>
</dbReference>
<name>A0AAD8HAG5_9APIA</name>
<evidence type="ECO:0000313" key="4">
    <source>
        <dbReference type="Proteomes" id="UP001237642"/>
    </source>
</evidence>
<reference evidence="3" key="2">
    <citation type="submission" date="2023-05" db="EMBL/GenBank/DDBJ databases">
        <authorList>
            <person name="Schelkunov M.I."/>
        </authorList>
    </citation>
    <scope>NUCLEOTIDE SEQUENCE</scope>
    <source>
        <strain evidence="3">Hsosn_3</strain>
        <tissue evidence="3">Leaf</tissue>
    </source>
</reference>
<dbReference type="Pfam" id="PF00595">
    <property type="entry name" value="PDZ"/>
    <property type="match status" value="1"/>
</dbReference>
<organism evidence="3 4">
    <name type="scientific">Heracleum sosnowskyi</name>
    <dbReference type="NCBI Taxonomy" id="360622"/>
    <lineage>
        <taxon>Eukaryota</taxon>
        <taxon>Viridiplantae</taxon>
        <taxon>Streptophyta</taxon>
        <taxon>Embryophyta</taxon>
        <taxon>Tracheophyta</taxon>
        <taxon>Spermatophyta</taxon>
        <taxon>Magnoliopsida</taxon>
        <taxon>eudicotyledons</taxon>
        <taxon>Gunneridae</taxon>
        <taxon>Pentapetalae</taxon>
        <taxon>asterids</taxon>
        <taxon>campanulids</taxon>
        <taxon>Apiales</taxon>
        <taxon>Apiaceae</taxon>
        <taxon>Apioideae</taxon>
        <taxon>apioid superclade</taxon>
        <taxon>Tordylieae</taxon>
        <taxon>Tordyliinae</taxon>
        <taxon>Heracleum</taxon>
    </lineage>
</organism>
<dbReference type="SUPFAM" id="SSF50156">
    <property type="entry name" value="PDZ domain-like"/>
    <property type="match status" value="1"/>
</dbReference>
<protein>
    <submittedName>
        <fullName evidence="3">PDZ domain-containing protein</fullName>
    </submittedName>
</protein>
<evidence type="ECO:0000256" key="1">
    <source>
        <dbReference type="SAM" id="MobiDB-lite"/>
    </source>
</evidence>
<evidence type="ECO:0000313" key="3">
    <source>
        <dbReference type="EMBL" id="KAK1362918.1"/>
    </source>
</evidence>
<evidence type="ECO:0000259" key="2">
    <source>
        <dbReference type="Pfam" id="PF00595"/>
    </source>
</evidence>
<dbReference type="Gene3D" id="2.30.42.10">
    <property type="match status" value="1"/>
</dbReference>
<accession>A0AAD8HAG5</accession>
<gene>
    <name evidence="3" type="ORF">POM88_038479</name>
</gene>
<proteinExistence type="predicted"/>